<dbReference type="Proteomes" id="UP000298787">
    <property type="component" value="Chromosome 24"/>
</dbReference>
<keyword evidence="1" id="KW-1133">Transmembrane helix</keyword>
<dbReference type="STRING" id="240159.A0A4U5VVH8"/>
<keyword evidence="2" id="KW-0176">Collagen</keyword>
<sequence>MDIAEARGASKCVEKMEKEVAPQKRQYYRTTVLNIISSLCSVASVAFCILLSINAADIKNRVVDLESGNGEHTFLRVPGYSMDDFNSLIEQRVDELLSQARRNPSKHLKSSCVHMNENAILFTFQRSYENFVKIRTARQASPECNCPPGRTCDTVQSSLVVGSLDGQSRCWEASVLQGGRVLGNDAEFLLKPGTVLLLSLTLCSLCQTRTFIVTSAIIRHR</sequence>
<name>A0A4U5VVH8_COLLU</name>
<dbReference type="EMBL" id="CM014101">
    <property type="protein sequence ID" value="TKS92786.1"/>
    <property type="molecule type" value="Genomic_DNA"/>
</dbReference>
<evidence type="ECO:0000313" key="2">
    <source>
        <dbReference type="EMBL" id="TKS92786.1"/>
    </source>
</evidence>
<dbReference type="AlphaFoldDB" id="A0A4U5VVH8"/>
<proteinExistence type="predicted"/>
<keyword evidence="1" id="KW-0812">Transmembrane</keyword>
<dbReference type="GO" id="GO:0005581">
    <property type="term" value="C:collagen trimer"/>
    <property type="evidence" value="ECO:0007669"/>
    <property type="project" value="UniProtKB-KW"/>
</dbReference>
<reference evidence="2 3" key="1">
    <citation type="submission" date="2019-01" db="EMBL/GenBank/DDBJ databases">
        <title>Genome Assembly of Collichthys lucidus.</title>
        <authorList>
            <person name="Cai M."/>
            <person name="Xiao S."/>
        </authorList>
    </citation>
    <scope>NUCLEOTIDE SEQUENCE [LARGE SCALE GENOMIC DNA]</scope>
    <source>
        <strain evidence="2">JT15FE1705JMU</strain>
        <tissue evidence="2">Muscle</tissue>
    </source>
</reference>
<gene>
    <name evidence="2" type="ORF">D9C73_027228</name>
</gene>
<organism evidence="2 3">
    <name type="scientific">Collichthys lucidus</name>
    <name type="common">Big head croaker</name>
    <name type="synonym">Sciaena lucida</name>
    <dbReference type="NCBI Taxonomy" id="240159"/>
    <lineage>
        <taxon>Eukaryota</taxon>
        <taxon>Metazoa</taxon>
        <taxon>Chordata</taxon>
        <taxon>Craniata</taxon>
        <taxon>Vertebrata</taxon>
        <taxon>Euteleostomi</taxon>
        <taxon>Actinopterygii</taxon>
        <taxon>Neopterygii</taxon>
        <taxon>Teleostei</taxon>
        <taxon>Neoteleostei</taxon>
        <taxon>Acanthomorphata</taxon>
        <taxon>Eupercaria</taxon>
        <taxon>Sciaenidae</taxon>
        <taxon>Collichthys</taxon>
    </lineage>
</organism>
<protein>
    <submittedName>
        <fullName evidence="2">Collagen alpha-1(XXV) chain CLAC-P</fullName>
    </submittedName>
</protein>
<feature type="transmembrane region" description="Helical" evidence="1">
    <location>
        <begin position="32"/>
        <end position="53"/>
    </location>
</feature>
<keyword evidence="3" id="KW-1185">Reference proteome</keyword>
<keyword evidence="1" id="KW-0472">Membrane</keyword>
<evidence type="ECO:0000313" key="3">
    <source>
        <dbReference type="Proteomes" id="UP000298787"/>
    </source>
</evidence>
<evidence type="ECO:0000256" key="1">
    <source>
        <dbReference type="SAM" id="Phobius"/>
    </source>
</evidence>
<accession>A0A4U5VVH8</accession>